<protein>
    <submittedName>
        <fullName evidence="2">Hypothetical integral membrane protein (Trep_Strep)</fullName>
    </submittedName>
</protein>
<feature type="transmembrane region" description="Helical" evidence="1">
    <location>
        <begin position="81"/>
        <end position="98"/>
    </location>
</feature>
<keyword evidence="1" id="KW-1133">Transmembrane helix</keyword>
<dbReference type="Pfam" id="PF09605">
    <property type="entry name" value="Trep_Strep"/>
    <property type="match status" value="1"/>
</dbReference>
<proteinExistence type="predicted"/>
<evidence type="ECO:0000313" key="3">
    <source>
        <dbReference type="Proteomes" id="UP000184130"/>
    </source>
</evidence>
<reference evidence="2 3" key="1">
    <citation type="submission" date="2016-11" db="EMBL/GenBank/DDBJ databases">
        <authorList>
            <person name="Jaros S."/>
            <person name="Januszkiewicz K."/>
            <person name="Wedrychowicz H."/>
        </authorList>
    </citation>
    <scope>NUCLEOTIDE SEQUENCE [LARGE SCALE GENOMIC DNA]</scope>
    <source>
        <strain evidence="2 3">KHT3</strain>
    </source>
</reference>
<organism evidence="2 3">
    <name type="scientific">Xylanibacter ruminicola</name>
    <name type="common">Prevotella ruminicola</name>
    <dbReference type="NCBI Taxonomy" id="839"/>
    <lineage>
        <taxon>Bacteria</taxon>
        <taxon>Pseudomonadati</taxon>
        <taxon>Bacteroidota</taxon>
        <taxon>Bacteroidia</taxon>
        <taxon>Bacteroidales</taxon>
        <taxon>Prevotellaceae</taxon>
        <taxon>Xylanibacter</taxon>
    </lineage>
</organism>
<name>A0A1M6XZ93_XYLRU</name>
<gene>
    <name evidence="2" type="ORF">SAMN05216463_12319</name>
</gene>
<feature type="transmembrane region" description="Helical" evidence="1">
    <location>
        <begin position="59"/>
        <end position="75"/>
    </location>
</feature>
<feature type="transmembrane region" description="Helical" evidence="1">
    <location>
        <begin position="34"/>
        <end position="52"/>
    </location>
</feature>
<evidence type="ECO:0000313" key="2">
    <source>
        <dbReference type="EMBL" id="SHL11320.1"/>
    </source>
</evidence>
<feature type="transmembrane region" description="Helical" evidence="1">
    <location>
        <begin position="7"/>
        <end position="28"/>
    </location>
</feature>
<dbReference type="OrthoDB" id="1083049at2"/>
<feature type="transmembrane region" description="Helical" evidence="1">
    <location>
        <begin position="105"/>
        <end position="124"/>
    </location>
</feature>
<sequence>MKKINYLSILGFIALYVVTVFATAFIGYLHPLCWVGFPSLAALLGAFSYYHVCLRWQQFGAGTLLGLVFGLVLLVTGEGDVITFVIMAAAGILSDIVLKLTSRPAYAYPVLAIGVISWLLPLWTRTQWYHDGAAEELGTDYAEGLMLLAYWWGLLLIVAATALMGYLGIRLVAKYIK</sequence>
<feature type="transmembrane region" description="Helical" evidence="1">
    <location>
        <begin position="144"/>
        <end position="169"/>
    </location>
</feature>
<keyword evidence="1" id="KW-0472">Membrane</keyword>
<dbReference type="EMBL" id="FRBD01000023">
    <property type="protein sequence ID" value="SHL11320.1"/>
    <property type="molecule type" value="Genomic_DNA"/>
</dbReference>
<dbReference type="AlphaFoldDB" id="A0A1M6XZ93"/>
<evidence type="ECO:0000256" key="1">
    <source>
        <dbReference type="SAM" id="Phobius"/>
    </source>
</evidence>
<accession>A0A1M6XZ93</accession>
<dbReference type="RefSeq" id="WP_073210661.1">
    <property type="nucleotide sequence ID" value="NZ_FRBD01000023.1"/>
</dbReference>
<dbReference type="Proteomes" id="UP000184130">
    <property type="component" value="Unassembled WGS sequence"/>
</dbReference>
<keyword evidence="1" id="KW-0812">Transmembrane</keyword>
<dbReference type="InterPro" id="IPR011733">
    <property type="entry name" value="CHP02185_IM"/>
</dbReference>